<gene>
    <name evidence="2" type="ORF">P4O66_011560</name>
</gene>
<evidence type="ECO:0000256" key="1">
    <source>
        <dbReference type="SAM" id="MobiDB-lite"/>
    </source>
</evidence>
<name>A0AAD9DT93_9TELE</name>
<feature type="compositionally biased region" description="Pro residues" evidence="1">
    <location>
        <begin position="67"/>
        <end position="76"/>
    </location>
</feature>
<protein>
    <submittedName>
        <fullName evidence="2">Uncharacterized protein</fullName>
    </submittedName>
</protein>
<keyword evidence="3" id="KW-1185">Reference proteome</keyword>
<evidence type="ECO:0000313" key="3">
    <source>
        <dbReference type="Proteomes" id="UP001239994"/>
    </source>
</evidence>
<organism evidence="2 3">
    <name type="scientific">Electrophorus voltai</name>
    <dbReference type="NCBI Taxonomy" id="2609070"/>
    <lineage>
        <taxon>Eukaryota</taxon>
        <taxon>Metazoa</taxon>
        <taxon>Chordata</taxon>
        <taxon>Craniata</taxon>
        <taxon>Vertebrata</taxon>
        <taxon>Euteleostomi</taxon>
        <taxon>Actinopterygii</taxon>
        <taxon>Neopterygii</taxon>
        <taxon>Teleostei</taxon>
        <taxon>Ostariophysi</taxon>
        <taxon>Gymnotiformes</taxon>
        <taxon>Gymnotoidei</taxon>
        <taxon>Gymnotidae</taxon>
        <taxon>Electrophorus</taxon>
    </lineage>
</organism>
<accession>A0AAD9DT93</accession>
<feature type="region of interest" description="Disordered" evidence="1">
    <location>
        <begin position="60"/>
        <end position="119"/>
    </location>
</feature>
<evidence type="ECO:0000313" key="2">
    <source>
        <dbReference type="EMBL" id="KAK1793156.1"/>
    </source>
</evidence>
<proteinExistence type="predicted"/>
<feature type="non-terminal residue" evidence="2">
    <location>
        <position position="157"/>
    </location>
</feature>
<comment type="caution">
    <text evidence="2">The sequence shown here is derived from an EMBL/GenBank/DDBJ whole genome shotgun (WGS) entry which is preliminary data.</text>
</comment>
<sequence length="157" mass="16962">MRTQPNAAVEAPAVPARSLVSNNGVLIRKRQLRCSASMSGSISTLENEVLLFLYQPWSRAGVSRSTPPRPRAPSPSPSLSRNPSSLQRALTRAGPRLAQAAGGPARAERSIHSPAKRQASALHPWNTVVFPHPRIKRLASTEICKHGPLLLSLSLKE</sequence>
<dbReference type="AlphaFoldDB" id="A0AAD9DT93"/>
<dbReference type="Proteomes" id="UP001239994">
    <property type="component" value="Unassembled WGS sequence"/>
</dbReference>
<dbReference type="EMBL" id="JAROKS010000018">
    <property type="protein sequence ID" value="KAK1793156.1"/>
    <property type="molecule type" value="Genomic_DNA"/>
</dbReference>
<reference evidence="2" key="1">
    <citation type="submission" date="2023-03" db="EMBL/GenBank/DDBJ databases">
        <title>Electrophorus voltai genome.</title>
        <authorList>
            <person name="Bian C."/>
        </authorList>
    </citation>
    <scope>NUCLEOTIDE SEQUENCE</scope>
    <source>
        <strain evidence="2">CB-2022</strain>
        <tissue evidence="2">Muscle</tissue>
    </source>
</reference>